<dbReference type="InterPro" id="IPR013785">
    <property type="entry name" value="Aldolase_TIM"/>
</dbReference>
<evidence type="ECO:0000313" key="3">
    <source>
        <dbReference type="Proteomes" id="UP000648801"/>
    </source>
</evidence>
<dbReference type="SUPFAM" id="SSF51569">
    <property type="entry name" value="Aldolase"/>
    <property type="match status" value="1"/>
</dbReference>
<dbReference type="PANTHER" id="PTHR42849:SF1">
    <property type="entry name" value="N-ACETYLNEURAMINATE LYASE"/>
    <property type="match status" value="1"/>
</dbReference>
<dbReference type="Gene3D" id="3.20.20.70">
    <property type="entry name" value="Aldolase class I"/>
    <property type="match status" value="1"/>
</dbReference>
<evidence type="ECO:0008006" key="4">
    <source>
        <dbReference type="Google" id="ProtNLM"/>
    </source>
</evidence>
<sequence>MLAEHAARHGADAVSSLPPKGDAAAIGAYYAELAAGSPLPLILYYFPKASPHAFSDPEQLLEICDLPNVLGVKFTDFNFYLMQRLIKRGNLVFNGYDEALAAGLLMGAQGGIGSTYNIMPEAYLSLYRAAMAAEWETARRWQTQINDVITTLLNYPFFPALRAVMKEKGFNCGPMMSGEELLPESQRVALLADLDRNVSREIATILSLGTAGALINPR</sequence>
<dbReference type="GO" id="GO:0008747">
    <property type="term" value="F:N-acetylneuraminate lyase activity"/>
    <property type="evidence" value="ECO:0007669"/>
    <property type="project" value="TreeGrafter"/>
</dbReference>
<accession>A0A916W4A4</accession>
<comment type="caution">
    <text evidence="2">The sequence shown here is derived from an EMBL/GenBank/DDBJ whole genome shotgun (WGS) entry which is preliminary data.</text>
</comment>
<reference evidence="2" key="2">
    <citation type="submission" date="2020-09" db="EMBL/GenBank/DDBJ databases">
        <authorList>
            <person name="Sun Q."/>
            <person name="Zhou Y."/>
        </authorList>
    </citation>
    <scope>NUCLEOTIDE SEQUENCE</scope>
    <source>
        <strain evidence="2">CGMCC 1.15447</strain>
    </source>
</reference>
<keyword evidence="3" id="KW-1185">Reference proteome</keyword>
<dbReference type="Proteomes" id="UP000648801">
    <property type="component" value="Unassembled WGS sequence"/>
</dbReference>
<dbReference type="GO" id="GO:0019262">
    <property type="term" value="P:N-acetylneuraminate catabolic process"/>
    <property type="evidence" value="ECO:0007669"/>
    <property type="project" value="TreeGrafter"/>
</dbReference>
<protein>
    <recommendedName>
        <fullName evidence="4">Dihydrodipicolinate synthase family protein</fullName>
    </recommendedName>
</protein>
<dbReference type="PANTHER" id="PTHR42849">
    <property type="entry name" value="N-ACETYLNEURAMINATE LYASE"/>
    <property type="match status" value="1"/>
</dbReference>
<dbReference type="EMBL" id="BMJB01000001">
    <property type="protein sequence ID" value="GGA65093.1"/>
    <property type="molecule type" value="Genomic_DNA"/>
</dbReference>
<keyword evidence="1" id="KW-0456">Lyase</keyword>
<organism evidence="2 3">
    <name type="scientific">Edaphobacter acidisoli</name>
    <dbReference type="NCBI Taxonomy" id="2040573"/>
    <lineage>
        <taxon>Bacteria</taxon>
        <taxon>Pseudomonadati</taxon>
        <taxon>Acidobacteriota</taxon>
        <taxon>Terriglobia</taxon>
        <taxon>Terriglobales</taxon>
        <taxon>Acidobacteriaceae</taxon>
        <taxon>Edaphobacter</taxon>
    </lineage>
</organism>
<dbReference type="InterPro" id="IPR002220">
    <property type="entry name" value="DapA-like"/>
</dbReference>
<dbReference type="SMART" id="SM01130">
    <property type="entry name" value="DHDPS"/>
    <property type="match status" value="1"/>
</dbReference>
<gene>
    <name evidence="2" type="ORF">GCM10011507_15870</name>
</gene>
<dbReference type="Pfam" id="PF00701">
    <property type="entry name" value="DHDPS"/>
    <property type="match status" value="1"/>
</dbReference>
<evidence type="ECO:0000313" key="2">
    <source>
        <dbReference type="EMBL" id="GGA65093.1"/>
    </source>
</evidence>
<dbReference type="AlphaFoldDB" id="A0A916W4A4"/>
<name>A0A916W4A4_9BACT</name>
<evidence type="ECO:0000256" key="1">
    <source>
        <dbReference type="ARBA" id="ARBA00023239"/>
    </source>
</evidence>
<reference evidence="2" key="1">
    <citation type="journal article" date="2014" name="Int. J. Syst. Evol. Microbiol.">
        <title>Complete genome sequence of Corynebacterium casei LMG S-19264T (=DSM 44701T), isolated from a smear-ripened cheese.</title>
        <authorList>
            <consortium name="US DOE Joint Genome Institute (JGI-PGF)"/>
            <person name="Walter F."/>
            <person name="Albersmeier A."/>
            <person name="Kalinowski J."/>
            <person name="Ruckert C."/>
        </authorList>
    </citation>
    <scope>NUCLEOTIDE SEQUENCE</scope>
    <source>
        <strain evidence="2">CGMCC 1.15447</strain>
    </source>
</reference>
<proteinExistence type="predicted"/>
<dbReference type="GO" id="GO:0005829">
    <property type="term" value="C:cytosol"/>
    <property type="evidence" value="ECO:0007669"/>
    <property type="project" value="TreeGrafter"/>
</dbReference>